<protein>
    <submittedName>
        <fullName evidence="1">Uncharacterized protein</fullName>
    </submittedName>
</protein>
<sequence>MLAPTVHHYLVGNSIEPNESSDAFIALRVPLSGNRRARREIQPSNLGGLKENSASTYSRANSLEIDLEDSVEIPLVISSEISSEISLDTESGCAPELPGRLRLPTGNGGLWSATFDVRSTSVGDADAPVSATNLFPLFSDLEFEELGSHGRLSSI</sequence>
<keyword evidence="2" id="KW-1185">Reference proteome</keyword>
<evidence type="ECO:0000313" key="2">
    <source>
        <dbReference type="Proteomes" id="UP001234178"/>
    </source>
</evidence>
<dbReference type="EMBL" id="JAOYFB010000003">
    <property type="protein sequence ID" value="KAK4012334.1"/>
    <property type="molecule type" value="Genomic_DNA"/>
</dbReference>
<accession>A0ABQ9ZHF3</accession>
<evidence type="ECO:0000313" key="1">
    <source>
        <dbReference type="EMBL" id="KAK4012334.1"/>
    </source>
</evidence>
<name>A0ABQ9ZHF3_9CRUS</name>
<gene>
    <name evidence="1" type="ORF">OUZ56_021434</name>
</gene>
<comment type="caution">
    <text evidence="1">The sequence shown here is derived from an EMBL/GenBank/DDBJ whole genome shotgun (WGS) entry which is preliminary data.</text>
</comment>
<proteinExistence type="predicted"/>
<dbReference type="Proteomes" id="UP001234178">
    <property type="component" value="Unassembled WGS sequence"/>
</dbReference>
<reference evidence="1 2" key="1">
    <citation type="journal article" date="2023" name="Nucleic Acids Res.">
        <title>The hologenome of Daphnia magna reveals possible DNA methylation and microbiome-mediated evolution of the host genome.</title>
        <authorList>
            <person name="Chaturvedi A."/>
            <person name="Li X."/>
            <person name="Dhandapani V."/>
            <person name="Marshall H."/>
            <person name="Kissane S."/>
            <person name="Cuenca-Cambronero M."/>
            <person name="Asole G."/>
            <person name="Calvet F."/>
            <person name="Ruiz-Romero M."/>
            <person name="Marangio P."/>
            <person name="Guigo R."/>
            <person name="Rago D."/>
            <person name="Mirbahai L."/>
            <person name="Eastwood N."/>
            <person name="Colbourne J.K."/>
            <person name="Zhou J."/>
            <person name="Mallon E."/>
            <person name="Orsini L."/>
        </authorList>
    </citation>
    <scope>NUCLEOTIDE SEQUENCE [LARGE SCALE GENOMIC DNA]</scope>
    <source>
        <strain evidence="1">LRV0_1</strain>
    </source>
</reference>
<organism evidence="1 2">
    <name type="scientific">Daphnia magna</name>
    <dbReference type="NCBI Taxonomy" id="35525"/>
    <lineage>
        <taxon>Eukaryota</taxon>
        <taxon>Metazoa</taxon>
        <taxon>Ecdysozoa</taxon>
        <taxon>Arthropoda</taxon>
        <taxon>Crustacea</taxon>
        <taxon>Branchiopoda</taxon>
        <taxon>Diplostraca</taxon>
        <taxon>Cladocera</taxon>
        <taxon>Anomopoda</taxon>
        <taxon>Daphniidae</taxon>
        <taxon>Daphnia</taxon>
    </lineage>
</organism>